<accession>W4V330</accession>
<dbReference type="STRING" id="1294263.JCM21531_1269"/>
<sequence>MADSIYGLQSALNSVSRNLNIVNDNVRQVAAIVDQVNNRVNTVDNNVKVVYNELDKLTREFHEYVQKAEYQHNLSVAETRLIKIRQELENKFGHYSEIRRTTVGILQANDLDIIRKETITSATEELMLSAPGYWLAPALVALAAWINDNKELADKAVREALHRNDEKTSLLFALICRRADRKSSCLKWIQRYLANQNEENLDRKTIIILDAFASGLLGVDSEGIVAKQLEEWIMRLEDKPGFVEQQMKQWSDAINLKRSTYSGGYEYLRKYSKTWSKLQYIMEGAYLHANLFDYFEKIFNKQSSNSALKEQLDEILYTLVTEFDDEELPLREEERLNQLIIDNNGNLARARQTMQLEKTAFETHKDFTQLLTDAAMKPELVHASVSTQKFAIALSRDWIAAAYNDIIAKNRMEIPHEIEINVDTFNDTTIDGKNEAELLKKWETLVNEEKEKVLSQHVLNAFQKFCLFGGAAIGIIGLIACFTGQIFLGPIAIIAGCGMIINHFTKKKAVKARRKNIETQFGERLEKGAQIIRATLAEVVDFRSEFAEKDSESKKFSTF</sequence>
<keyword evidence="2" id="KW-0472">Membrane</keyword>
<feature type="transmembrane region" description="Helical" evidence="2">
    <location>
        <begin position="486"/>
        <end position="505"/>
    </location>
</feature>
<evidence type="ECO:0000313" key="4">
    <source>
        <dbReference type="Proteomes" id="UP000019109"/>
    </source>
</evidence>
<gene>
    <name evidence="3" type="ORF">JCM21531_1269</name>
</gene>
<dbReference type="AlphaFoldDB" id="W4V330"/>
<comment type="caution">
    <text evidence="3">The sequence shown here is derived from an EMBL/GenBank/DDBJ whole genome shotgun (WGS) entry which is preliminary data.</text>
</comment>
<keyword evidence="4" id="KW-1185">Reference proteome</keyword>
<evidence type="ECO:0000313" key="3">
    <source>
        <dbReference type="EMBL" id="GAE87865.1"/>
    </source>
</evidence>
<proteinExistence type="predicted"/>
<feature type="coiled-coil region" evidence="1">
    <location>
        <begin position="40"/>
        <end position="87"/>
    </location>
</feature>
<dbReference type="Proteomes" id="UP000019109">
    <property type="component" value="Unassembled WGS sequence"/>
</dbReference>
<protein>
    <submittedName>
        <fullName evidence="3">Uncharacterized protein</fullName>
    </submittedName>
</protein>
<evidence type="ECO:0000256" key="1">
    <source>
        <dbReference type="SAM" id="Coils"/>
    </source>
</evidence>
<reference evidence="3" key="1">
    <citation type="journal article" date="2014" name="Genome Announc.">
        <title>Draft Genome Sequence of Clostridium straminisolvens Strain JCM 21531T, Isolated from a Cellulose-Degrading Bacterial Community.</title>
        <authorList>
            <person name="Yuki M."/>
            <person name="Oshima K."/>
            <person name="Suda W."/>
            <person name="Sakamoto M."/>
            <person name="Kitamura K."/>
            <person name="Iida T."/>
            <person name="Hattori M."/>
            <person name="Ohkuma M."/>
        </authorList>
    </citation>
    <scope>NUCLEOTIDE SEQUENCE [LARGE SCALE GENOMIC DNA]</scope>
    <source>
        <strain evidence="3">JCM 21531</strain>
    </source>
</reference>
<name>W4V330_9FIRM</name>
<organism evidence="3 4">
    <name type="scientific">Acetivibrio straminisolvens JCM 21531</name>
    <dbReference type="NCBI Taxonomy" id="1294263"/>
    <lineage>
        <taxon>Bacteria</taxon>
        <taxon>Bacillati</taxon>
        <taxon>Bacillota</taxon>
        <taxon>Clostridia</taxon>
        <taxon>Eubacteriales</taxon>
        <taxon>Oscillospiraceae</taxon>
        <taxon>Acetivibrio</taxon>
    </lineage>
</organism>
<evidence type="ECO:0000256" key="2">
    <source>
        <dbReference type="SAM" id="Phobius"/>
    </source>
</evidence>
<keyword evidence="2" id="KW-1133">Transmembrane helix</keyword>
<keyword evidence="2" id="KW-0812">Transmembrane</keyword>
<keyword evidence="1" id="KW-0175">Coiled coil</keyword>
<dbReference type="EMBL" id="BAVR01000011">
    <property type="protein sequence ID" value="GAE87865.1"/>
    <property type="molecule type" value="Genomic_DNA"/>
</dbReference>